<name>A0A2X2IUI2_SPHMU</name>
<reference evidence="1 2" key="1">
    <citation type="submission" date="2018-06" db="EMBL/GenBank/DDBJ databases">
        <authorList>
            <consortium name="Pathogen Informatics"/>
            <person name="Doyle S."/>
        </authorList>
    </citation>
    <scope>NUCLEOTIDE SEQUENCE [LARGE SCALE GENOMIC DNA]</scope>
    <source>
        <strain evidence="1 2">NCTC11343</strain>
    </source>
</reference>
<dbReference type="AlphaFoldDB" id="A0A2X2IUI2"/>
<evidence type="ECO:0000313" key="2">
    <source>
        <dbReference type="Proteomes" id="UP000251241"/>
    </source>
</evidence>
<dbReference type="InterPro" id="IPR015854">
    <property type="entry name" value="ABC_transpr_LolD-like"/>
</dbReference>
<dbReference type="RefSeq" id="WP_112374253.1">
    <property type="nucleotide sequence ID" value="NZ_CP069793.1"/>
</dbReference>
<dbReference type="EMBL" id="UAUU01000005">
    <property type="protein sequence ID" value="SPZ84974.1"/>
    <property type="molecule type" value="Genomic_DNA"/>
</dbReference>
<keyword evidence="1" id="KW-0449">Lipoprotein</keyword>
<dbReference type="PROSITE" id="PS50893">
    <property type="entry name" value="ABC_TRANSPORTER_2"/>
    <property type="match status" value="1"/>
</dbReference>
<protein>
    <submittedName>
        <fullName evidence="1">Lipoprotein-releasing system ATP-binding protein LolD</fullName>
        <ecNumber evidence="1">3.6.3.-</ecNumber>
    </submittedName>
</protein>
<dbReference type="GO" id="GO:0005886">
    <property type="term" value="C:plasma membrane"/>
    <property type="evidence" value="ECO:0007669"/>
    <property type="project" value="TreeGrafter"/>
</dbReference>
<dbReference type="EC" id="3.6.3.-" evidence="1"/>
<dbReference type="Proteomes" id="UP000251241">
    <property type="component" value="Unassembled WGS sequence"/>
</dbReference>
<dbReference type="InterPro" id="IPR003593">
    <property type="entry name" value="AAA+_ATPase"/>
</dbReference>
<dbReference type="PANTHER" id="PTHR24220:SF659">
    <property type="entry name" value="TRANSPORTER, PUTATIVE-RELATED"/>
    <property type="match status" value="1"/>
</dbReference>
<dbReference type="GeneID" id="97181686"/>
<sequence>MSTPIVSTTQLSFQYPNSTPIEFPDIHIEKGQHTLLLGDSGSGKTTLLNILGGLSRPETGLVKINNQDLSLLSNSKLDQFRAQYIGFIFQEAHLLRNLTLLENIKLAQSLAGKKIDISAIHLILKQLQLDEKSAAYPNELSRGQLQRAAIARSIINKPALLIADEPTAALDDNNTYRVLELLLSIADTAGSTLLITTHDKRIKDQFSKMYLLK</sequence>
<dbReference type="GO" id="GO:0016887">
    <property type="term" value="F:ATP hydrolysis activity"/>
    <property type="evidence" value="ECO:0007669"/>
    <property type="project" value="InterPro"/>
</dbReference>
<dbReference type="Pfam" id="PF00005">
    <property type="entry name" value="ABC_tran"/>
    <property type="match status" value="1"/>
</dbReference>
<keyword evidence="1" id="KW-0067">ATP-binding</keyword>
<evidence type="ECO:0000313" key="1">
    <source>
        <dbReference type="EMBL" id="SPZ84974.1"/>
    </source>
</evidence>
<dbReference type="GO" id="GO:0005524">
    <property type="term" value="F:ATP binding"/>
    <property type="evidence" value="ECO:0007669"/>
    <property type="project" value="UniProtKB-KW"/>
</dbReference>
<dbReference type="Gene3D" id="3.40.50.300">
    <property type="entry name" value="P-loop containing nucleotide triphosphate hydrolases"/>
    <property type="match status" value="1"/>
</dbReference>
<organism evidence="1 2">
    <name type="scientific">Sphingobacterium multivorum</name>
    <dbReference type="NCBI Taxonomy" id="28454"/>
    <lineage>
        <taxon>Bacteria</taxon>
        <taxon>Pseudomonadati</taxon>
        <taxon>Bacteroidota</taxon>
        <taxon>Sphingobacteriia</taxon>
        <taxon>Sphingobacteriales</taxon>
        <taxon>Sphingobacteriaceae</taxon>
        <taxon>Sphingobacterium</taxon>
    </lineage>
</organism>
<accession>A0A2X2IUI2</accession>
<dbReference type="SUPFAM" id="SSF52540">
    <property type="entry name" value="P-loop containing nucleoside triphosphate hydrolases"/>
    <property type="match status" value="1"/>
</dbReference>
<dbReference type="SMART" id="SM00382">
    <property type="entry name" value="AAA"/>
    <property type="match status" value="1"/>
</dbReference>
<keyword evidence="1" id="KW-0547">Nucleotide-binding</keyword>
<proteinExistence type="predicted"/>
<dbReference type="GO" id="GO:0022857">
    <property type="term" value="F:transmembrane transporter activity"/>
    <property type="evidence" value="ECO:0007669"/>
    <property type="project" value="TreeGrafter"/>
</dbReference>
<dbReference type="InterPro" id="IPR003439">
    <property type="entry name" value="ABC_transporter-like_ATP-bd"/>
</dbReference>
<dbReference type="PANTHER" id="PTHR24220">
    <property type="entry name" value="IMPORT ATP-BINDING PROTEIN"/>
    <property type="match status" value="1"/>
</dbReference>
<dbReference type="InterPro" id="IPR027417">
    <property type="entry name" value="P-loop_NTPase"/>
</dbReference>
<gene>
    <name evidence="1" type="primary">lolD_2</name>
    <name evidence="1" type="ORF">NCTC11343_01530</name>
</gene>
<keyword evidence="1" id="KW-0378">Hydrolase</keyword>